<keyword evidence="2 5" id="KW-0479">Metal-binding</keyword>
<reference evidence="9" key="3">
    <citation type="submission" date="2022-01" db="EMBL/GenBank/DDBJ databases">
        <authorList>
            <person name="Rubenstein D.R."/>
        </authorList>
    </citation>
    <scope>NUCLEOTIDE SEQUENCE</scope>
    <source>
        <strain evidence="9">SS15</strain>
        <tissue evidence="9">Liver</tissue>
    </source>
</reference>
<evidence type="ECO:0000256" key="2">
    <source>
        <dbReference type="ARBA" id="ARBA00022723"/>
    </source>
</evidence>
<feature type="binding site" evidence="5">
    <location>
        <position position="296"/>
    </location>
    <ligand>
        <name>Ca(2+)</name>
        <dbReference type="ChEBI" id="CHEBI:29108"/>
        <label>1</label>
    </ligand>
</feature>
<sequence length="353" mass="38800">MMKLHHTECLQIRYKQSLKTPLQKLLCVISSDSSDQAYQIVGVFVLPYIASTMAITDILSAKDIESALSSCQADDSFNYKSFFSMVGLSSKTPDQIKTVFGILDQDKSGFIEEEELQLFLKNFSSSARALTSAETKAFLAAGDTDGDGKIGVEAADSFDYKTFFIKVGLNSKSKDQVAKVFGILDQDRSGFIEEEELKLFLKNFSASARALTDAETKAFLAAGDSDGDGKIGVDEFQALVKSFKMSLTDILCPSDIAAALRDCQAPDSFSPKKFFQISGMSKKSSSQLKEIFRILDNDQSGFIEEDELKYFLQRFECGARVLTTSETKTFLAAADHDGDGKIGAEEFQEMVQA</sequence>
<evidence type="ECO:0000256" key="1">
    <source>
        <dbReference type="ARBA" id="ARBA00009753"/>
    </source>
</evidence>
<keyword evidence="3" id="KW-0677">Repeat</keyword>
<dbReference type="SMART" id="SM00054">
    <property type="entry name" value="EFh"/>
    <property type="match status" value="6"/>
</dbReference>
<dbReference type="InterPro" id="IPR008080">
    <property type="entry name" value="Parvalbumin"/>
</dbReference>
<dbReference type="CDD" id="cd16255">
    <property type="entry name" value="EFh_parvalbumin_beta"/>
    <property type="match status" value="2"/>
</dbReference>
<evidence type="ECO:0000256" key="4">
    <source>
        <dbReference type="ARBA" id="ARBA00022837"/>
    </source>
</evidence>
<dbReference type="InterPro" id="IPR002048">
    <property type="entry name" value="EF_hand_dom"/>
</dbReference>
<feature type="binding site" evidence="5">
    <location>
        <position position="302"/>
    </location>
    <ligand>
        <name>Ca(2+)</name>
        <dbReference type="ChEBI" id="CHEBI:29108"/>
        <label>1</label>
    </ligand>
</feature>
<dbReference type="EMBL" id="JADDUC010000126">
    <property type="protein sequence ID" value="KAG0117847.1"/>
    <property type="molecule type" value="Genomic_DNA"/>
</dbReference>
<feature type="binding site" evidence="5">
    <location>
        <position position="307"/>
    </location>
    <ligand>
        <name>Ca(2+)</name>
        <dbReference type="ChEBI" id="CHEBI:29108"/>
        <label>1</label>
    </ligand>
</feature>
<name>A0A835NKT6_9PASS</name>
<feature type="binding site" evidence="5">
    <location>
        <position position="298"/>
    </location>
    <ligand>
        <name>Ca(2+)</name>
        <dbReference type="ChEBI" id="CHEBI:29108"/>
        <label>1</label>
    </ligand>
</feature>
<evidence type="ECO:0000259" key="7">
    <source>
        <dbReference type="PROSITE" id="PS50222"/>
    </source>
</evidence>
<dbReference type="SUPFAM" id="SSF47473">
    <property type="entry name" value="EF-hand"/>
    <property type="match status" value="2"/>
</dbReference>
<feature type="binding site" evidence="5">
    <location>
        <position position="346"/>
    </location>
    <ligand>
        <name>Ca(2+)</name>
        <dbReference type="ChEBI" id="CHEBI:29108"/>
        <label>1</label>
    </ligand>
</feature>
<dbReference type="OrthoDB" id="26525at2759"/>
<dbReference type="EMBL" id="JADDUC020000017">
    <property type="protein sequence ID" value="KAI1233757.1"/>
    <property type="molecule type" value="Genomic_DNA"/>
</dbReference>
<feature type="binding site" evidence="5">
    <location>
        <position position="337"/>
    </location>
    <ligand>
        <name>Ca(2+)</name>
        <dbReference type="ChEBI" id="CHEBI:29108"/>
        <label>1</label>
    </ligand>
</feature>
<reference evidence="9 10" key="2">
    <citation type="journal article" date="2021" name="J. Hered.">
        <title>Feather Gene Expression Elucidates the Developmental Basis of Plumage Iridescence in African Starlings.</title>
        <authorList>
            <person name="Rubenstein D.R."/>
            <person name="Corvelo A."/>
            <person name="MacManes M.D."/>
            <person name="Maia R."/>
            <person name="Narzisi G."/>
            <person name="Rousaki A."/>
            <person name="Vandenabeele P."/>
            <person name="Shawkey M.D."/>
            <person name="Solomon J."/>
        </authorList>
    </citation>
    <scope>NUCLEOTIDE SEQUENCE [LARGE SCALE GENOMIC DNA]</scope>
    <source>
        <strain evidence="9">SS15</strain>
    </source>
</reference>
<feature type="binding site" evidence="5">
    <location>
        <position position="339"/>
    </location>
    <ligand>
        <name>Ca(2+)</name>
        <dbReference type="ChEBI" id="CHEBI:29108"/>
        <label>1</label>
    </ligand>
</feature>
<evidence type="ECO:0000256" key="6">
    <source>
        <dbReference type="RuleBase" id="RU368048"/>
    </source>
</evidence>
<organism evidence="8">
    <name type="scientific">Lamprotornis superbus</name>
    <dbReference type="NCBI Taxonomy" id="245042"/>
    <lineage>
        <taxon>Eukaryota</taxon>
        <taxon>Metazoa</taxon>
        <taxon>Chordata</taxon>
        <taxon>Craniata</taxon>
        <taxon>Vertebrata</taxon>
        <taxon>Euteleostomi</taxon>
        <taxon>Archelosauria</taxon>
        <taxon>Archosauria</taxon>
        <taxon>Dinosauria</taxon>
        <taxon>Saurischia</taxon>
        <taxon>Theropoda</taxon>
        <taxon>Coelurosauria</taxon>
        <taxon>Aves</taxon>
        <taxon>Neognathae</taxon>
        <taxon>Neoaves</taxon>
        <taxon>Telluraves</taxon>
        <taxon>Australaves</taxon>
        <taxon>Passeriformes</taxon>
        <taxon>Sturnidae</taxon>
        <taxon>Lamprotornis</taxon>
    </lineage>
</organism>
<dbReference type="PANTHER" id="PTHR11653">
    <property type="entry name" value="PARVALBUMIN ALPHA"/>
    <property type="match status" value="1"/>
</dbReference>
<keyword evidence="10" id="KW-1185">Reference proteome</keyword>
<feature type="domain" description="EF-hand" evidence="7">
    <location>
        <begin position="322"/>
        <end position="353"/>
    </location>
</feature>
<dbReference type="PROSITE" id="PS00018">
    <property type="entry name" value="EF_HAND_1"/>
    <property type="match status" value="5"/>
</dbReference>
<dbReference type="Gene3D" id="1.10.238.10">
    <property type="entry name" value="EF-hand"/>
    <property type="match status" value="3"/>
</dbReference>
<keyword evidence="4 5" id="KW-0106">Calcium</keyword>
<feature type="binding site" evidence="5">
    <location>
        <position position="341"/>
    </location>
    <ligand>
        <name>Ca(2+)</name>
        <dbReference type="ChEBI" id="CHEBI:29108"/>
        <label>1</label>
    </ligand>
</feature>
<comment type="function">
    <text evidence="6">In muscle, parvalbumin is thought to be involved in relaxation after contraction. It binds two calcium ions.</text>
</comment>
<dbReference type="FunFam" id="1.10.238.10:FF:000060">
    <property type="entry name" value="Parvalbumin, thymic"/>
    <property type="match status" value="3"/>
</dbReference>
<feature type="domain" description="EF-hand" evidence="7">
    <location>
        <begin position="91"/>
        <end position="126"/>
    </location>
</feature>
<gene>
    <name evidence="9" type="ORF">IHE44_0004201</name>
    <name evidence="8" type="ORF">IHE44_002038</name>
</gene>
<dbReference type="InterPro" id="IPR011992">
    <property type="entry name" value="EF-hand-dom_pair"/>
</dbReference>
<protein>
    <recommendedName>
        <fullName evidence="6">Parvalbumin</fullName>
    </recommendedName>
</protein>
<feature type="domain" description="EF-hand" evidence="7">
    <location>
        <begin position="211"/>
        <end position="246"/>
    </location>
</feature>
<dbReference type="Proteomes" id="UP000618051">
    <property type="component" value="Unassembled WGS sequence"/>
</dbReference>
<dbReference type="AlphaFoldDB" id="A0A835NKT6"/>
<feature type="domain" description="EF-hand" evidence="7">
    <location>
        <begin position="172"/>
        <end position="207"/>
    </location>
</feature>
<dbReference type="PRINTS" id="PR01697">
    <property type="entry name" value="PARVALBUMIN"/>
</dbReference>
<feature type="binding site" evidence="5">
    <location>
        <position position="300"/>
    </location>
    <ligand>
        <name>Ca(2+)</name>
        <dbReference type="ChEBI" id="CHEBI:29108"/>
        <label>1</label>
    </ligand>
</feature>
<dbReference type="GO" id="GO:0005737">
    <property type="term" value="C:cytoplasm"/>
    <property type="evidence" value="ECO:0007669"/>
    <property type="project" value="TreeGrafter"/>
</dbReference>
<accession>A0A835NKT6</accession>
<evidence type="ECO:0000256" key="3">
    <source>
        <dbReference type="ARBA" id="ARBA00022737"/>
    </source>
</evidence>
<proteinExistence type="inferred from homology"/>
<comment type="similarity">
    <text evidence="1 6">Belongs to the parvalbumin family.</text>
</comment>
<feature type="binding site" evidence="5">
    <location>
        <position position="335"/>
    </location>
    <ligand>
        <name>Ca(2+)</name>
        <dbReference type="ChEBI" id="CHEBI:29108"/>
        <label>1</label>
    </ligand>
</feature>
<evidence type="ECO:0000313" key="8">
    <source>
        <dbReference type="EMBL" id="KAG0117847.1"/>
    </source>
</evidence>
<feature type="domain" description="EF-hand" evidence="7">
    <location>
        <begin position="283"/>
        <end position="318"/>
    </location>
</feature>
<comment type="caution">
    <text evidence="8">The sequence shown here is derived from an EMBL/GenBank/DDBJ whole genome shotgun (WGS) entry which is preliminary data.</text>
</comment>
<dbReference type="Pfam" id="PF13499">
    <property type="entry name" value="EF-hand_7"/>
    <property type="match status" value="3"/>
</dbReference>
<dbReference type="PANTHER" id="PTHR11653:SF4">
    <property type="entry name" value="ONCOMODULIN-2-RELATED"/>
    <property type="match status" value="1"/>
</dbReference>
<dbReference type="InterPro" id="IPR018247">
    <property type="entry name" value="EF_Hand_1_Ca_BS"/>
</dbReference>
<evidence type="ECO:0000313" key="10">
    <source>
        <dbReference type="Proteomes" id="UP000618051"/>
    </source>
</evidence>
<evidence type="ECO:0000313" key="9">
    <source>
        <dbReference type="EMBL" id="KAI1233757.1"/>
    </source>
</evidence>
<dbReference type="GO" id="GO:0005509">
    <property type="term" value="F:calcium ion binding"/>
    <property type="evidence" value="ECO:0007669"/>
    <property type="project" value="UniProtKB-UniRule"/>
</dbReference>
<evidence type="ECO:0000256" key="5">
    <source>
        <dbReference type="PIRSR" id="PIRSR608080-1"/>
    </source>
</evidence>
<dbReference type="PROSITE" id="PS50222">
    <property type="entry name" value="EF_HAND_2"/>
    <property type="match status" value="5"/>
</dbReference>
<reference evidence="8" key="1">
    <citation type="submission" date="2020-10" db="EMBL/GenBank/DDBJ databases">
        <title>Feather gene expression reveals the developmental basis of iridescence in African starlings.</title>
        <authorList>
            <person name="Rubenstein D.R."/>
        </authorList>
    </citation>
    <scope>NUCLEOTIDE SEQUENCE</scope>
    <source>
        <strain evidence="8">SS15</strain>
        <tissue evidence="8">Liver</tissue>
    </source>
</reference>